<evidence type="ECO:0000256" key="2">
    <source>
        <dbReference type="ARBA" id="ARBA00023125"/>
    </source>
</evidence>
<dbReference type="CDD" id="cd07377">
    <property type="entry name" value="WHTH_GntR"/>
    <property type="match status" value="1"/>
</dbReference>
<dbReference type="PROSITE" id="PS50949">
    <property type="entry name" value="HTH_GNTR"/>
    <property type="match status" value="1"/>
</dbReference>
<protein>
    <submittedName>
        <fullName evidence="5">HTH-type transcriptional regulator LutR</fullName>
    </submittedName>
</protein>
<dbReference type="SMART" id="SM00345">
    <property type="entry name" value="HTH_GNTR"/>
    <property type="match status" value="1"/>
</dbReference>
<evidence type="ECO:0000259" key="4">
    <source>
        <dbReference type="PROSITE" id="PS50949"/>
    </source>
</evidence>
<gene>
    <name evidence="5" type="primary">lutR_4</name>
    <name evidence="5" type="ORF">AQS8620_00839</name>
</gene>
<dbReference type="OrthoDB" id="9800645at2"/>
<dbReference type="SMART" id="SM00895">
    <property type="entry name" value="FCD"/>
    <property type="match status" value="1"/>
</dbReference>
<dbReference type="GO" id="GO:0003677">
    <property type="term" value="F:DNA binding"/>
    <property type="evidence" value="ECO:0007669"/>
    <property type="project" value="UniProtKB-KW"/>
</dbReference>
<dbReference type="PRINTS" id="PR00035">
    <property type="entry name" value="HTHGNTR"/>
</dbReference>
<keyword evidence="3" id="KW-0804">Transcription</keyword>
<dbReference type="InterPro" id="IPR036390">
    <property type="entry name" value="WH_DNA-bd_sf"/>
</dbReference>
<reference evidence="5 6" key="1">
    <citation type="submission" date="2017-03" db="EMBL/GenBank/DDBJ databases">
        <authorList>
            <person name="Afonso C.L."/>
            <person name="Miller P.J."/>
            <person name="Scott M.A."/>
            <person name="Spackman E."/>
            <person name="Goraichik I."/>
            <person name="Dimitrov K.M."/>
            <person name="Suarez D.L."/>
            <person name="Swayne D.E."/>
        </authorList>
    </citation>
    <scope>NUCLEOTIDE SEQUENCE [LARGE SCALE GENOMIC DNA]</scope>
    <source>
        <strain evidence="5 6">CECT 8620</strain>
    </source>
</reference>
<evidence type="ECO:0000256" key="3">
    <source>
        <dbReference type="ARBA" id="ARBA00023163"/>
    </source>
</evidence>
<keyword evidence="6" id="KW-1185">Reference proteome</keyword>
<feature type="domain" description="HTH gntR-type" evidence="4">
    <location>
        <begin position="12"/>
        <end position="80"/>
    </location>
</feature>
<evidence type="ECO:0000256" key="1">
    <source>
        <dbReference type="ARBA" id="ARBA00023015"/>
    </source>
</evidence>
<accession>A0A1Y5S0U7</accession>
<proteinExistence type="predicted"/>
<dbReference type="InterPro" id="IPR000524">
    <property type="entry name" value="Tscrpt_reg_HTH_GntR"/>
</dbReference>
<dbReference type="Gene3D" id="1.10.10.10">
    <property type="entry name" value="Winged helix-like DNA-binding domain superfamily/Winged helix DNA-binding domain"/>
    <property type="match status" value="1"/>
</dbReference>
<dbReference type="PANTHER" id="PTHR43537:SF5">
    <property type="entry name" value="UXU OPERON TRANSCRIPTIONAL REGULATOR"/>
    <property type="match status" value="1"/>
</dbReference>
<dbReference type="Pfam" id="PF00392">
    <property type="entry name" value="GntR"/>
    <property type="match status" value="1"/>
</dbReference>
<evidence type="ECO:0000313" key="6">
    <source>
        <dbReference type="Proteomes" id="UP000193862"/>
    </source>
</evidence>
<evidence type="ECO:0000313" key="5">
    <source>
        <dbReference type="EMBL" id="SLN27393.1"/>
    </source>
</evidence>
<dbReference type="AlphaFoldDB" id="A0A1Y5S0U7"/>
<dbReference type="RefSeq" id="WP_085835582.1">
    <property type="nucleotide sequence ID" value="NZ_FWFS01000002.1"/>
</dbReference>
<sequence>MTATSAAKPQVRTLVSQVSEALRQEIEAGAFEPGDRLPSEAALTQVHSVSRTVIREAIAILRSDGLVETRKGAGVFALDPAVRQGSSPFSNLNTGRISEAIELLEMRSAFEIRSAGLAALRRSSAQLDAIVSAHDAVGRCLEGGDSTRESDFQFHFAIAEATQNTRFPQFLTLIRDGIVPRAELTATTGAQKPVPNPSLQQEHGAIVGAIMDGDGAAAEAAMTLHLDGSLRRYRDILRASLAR</sequence>
<dbReference type="SUPFAM" id="SSF48008">
    <property type="entry name" value="GntR ligand-binding domain-like"/>
    <property type="match status" value="1"/>
</dbReference>
<organism evidence="5 6">
    <name type="scientific">Aquimixticola soesokkakensis</name>
    <dbReference type="NCBI Taxonomy" id="1519096"/>
    <lineage>
        <taxon>Bacteria</taxon>
        <taxon>Pseudomonadati</taxon>
        <taxon>Pseudomonadota</taxon>
        <taxon>Alphaproteobacteria</taxon>
        <taxon>Rhodobacterales</taxon>
        <taxon>Paracoccaceae</taxon>
        <taxon>Aquimixticola</taxon>
    </lineage>
</organism>
<dbReference type="InterPro" id="IPR008920">
    <property type="entry name" value="TF_FadR/GntR_C"/>
</dbReference>
<dbReference type="PANTHER" id="PTHR43537">
    <property type="entry name" value="TRANSCRIPTIONAL REGULATOR, GNTR FAMILY"/>
    <property type="match status" value="1"/>
</dbReference>
<dbReference type="Proteomes" id="UP000193862">
    <property type="component" value="Unassembled WGS sequence"/>
</dbReference>
<dbReference type="Gene3D" id="1.20.120.530">
    <property type="entry name" value="GntR ligand-binding domain-like"/>
    <property type="match status" value="1"/>
</dbReference>
<keyword evidence="1" id="KW-0805">Transcription regulation</keyword>
<dbReference type="Pfam" id="PF07729">
    <property type="entry name" value="FCD"/>
    <property type="match status" value="1"/>
</dbReference>
<dbReference type="SUPFAM" id="SSF46785">
    <property type="entry name" value="Winged helix' DNA-binding domain"/>
    <property type="match status" value="1"/>
</dbReference>
<dbReference type="InterPro" id="IPR011711">
    <property type="entry name" value="GntR_C"/>
</dbReference>
<dbReference type="EMBL" id="FWFS01000002">
    <property type="protein sequence ID" value="SLN27393.1"/>
    <property type="molecule type" value="Genomic_DNA"/>
</dbReference>
<dbReference type="GO" id="GO:0003700">
    <property type="term" value="F:DNA-binding transcription factor activity"/>
    <property type="evidence" value="ECO:0007669"/>
    <property type="project" value="InterPro"/>
</dbReference>
<keyword evidence="2" id="KW-0238">DNA-binding</keyword>
<dbReference type="InterPro" id="IPR036388">
    <property type="entry name" value="WH-like_DNA-bd_sf"/>
</dbReference>
<name>A0A1Y5S0U7_9RHOB</name>